<proteinExistence type="predicted"/>
<evidence type="ECO:0000256" key="1">
    <source>
        <dbReference type="SAM" id="SignalP"/>
    </source>
</evidence>
<evidence type="ECO:0008006" key="4">
    <source>
        <dbReference type="Google" id="ProtNLM"/>
    </source>
</evidence>
<dbReference type="AlphaFoldDB" id="A0A439D6Q4"/>
<feature type="chain" id="PRO_5019085192" description="Lipocalin-like domain-containing protein" evidence="1">
    <location>
        <begin position="29"/>
        <end position="117"/>
    </location>
</feature>
<name>A0A439D6Q4_9PEZI</name>
<protein>
    <recommendedName>
        <fullName evidence="4">Lipocalin-like domain-containing protein</fullName>
    </recommendedName>
</protein>
<organism evidence="2 3">
    <name type="scientific">Xylaria grammica</name>
    <dbReference type="NCBI Taxonomy" id="363999"/>
    <lineage>
        <taxon>Eukaryota</taxon>
        <taxon>Fungi</taxon>
        <taxon>Dikarya</taxon>
        <taxon>Ascomycota</taxon>
        <taxon>Pezizomycotina</taxon>
        <taxon>Sordariomycetes</taxon>
        <taxon>Xylariomycetidae</taxon>
        <taxon>Xylariales</taxon>
        <taxon>Xylariaceae</taxon>
        <taxon>Xylaria</taxon>
    </lineage>
</organism>
<reference evidence="2 3" key="1">
    <citation type="submission" date="2018-12" db="EMBL/GenBank/DDBJ databases">
        <title>Draft genome sequence of Xylaria grammica IHI A82.</title>
        <authorList>
            <person name="Buettner E."/>
            <person name="Kellner H."/>
        </authorList>
    </citation>
    <scope>NUCLEOTIDE SEQUENCE [LARGE SCALE GENOMIC DNA]</scope>
    <source>
        <strain evidence="2 3">IHI A82</strain>
    </source>
</reference>
<evidence type="ECO:0000313" key="2">
    <source>
        <dbReference type="EMBL" id="RWA10076.1"/>
    </source>
</evidence>
<dbReference type="STRING" id="363999.A0A439D6Q4"/>
<dbReference type="EMBL" id="RYZI01000128">
    <property type="protein sequence ID" value="RWA10076.1"/>
    <property type="molecule type" value="Genomic_DNA"/>
</dbReference>
<feature type="signal peptide" evidence="1">
    <location>
        <begin position="1"/>
        <end position="28"/>
    </location>
</feature>
<sequence length="117" mass="13163">MFTKSKALACFVGAWGFLNATLTNITTGDPVPQWHSVYPSGISLYTQSGYNNFIITANDTTQPEVRPRELSLPAQLTDPASRWALTLGTTRAKWYHREPFHYGYATRLGWLQLAKLV</sequence>
<gene>
    <name evidence="2" type="ORF">EKO27_g5024</name>
</gene>
<keyword evidence="3" id="KW-1185">Reference proteome</keyword>
<evidence type="ECO:0000313" key="3">
    <source>
        <dbReference type="Proteomes" id="UP000286045"/>
    </source>
</evidence>
<dbReference type="Proteomes" id="UP000286045">
    <property type="component" value="Unassembled WGS sequence"/>
</dbReference>
<keyword evidence="1" id="KW-0732">Signal</keyword>
<accession>A0A439D6Q4</accession>
<comment type="caution">
    <text evidence="2">The sequence shown here is derived from an EMBL/GenBank/DDBJ whole genome shotgun (WGS) entry which is preliminary data.</text>
</comment>